<dbReference type="Pfam" id="PF00352">
    <property type="entry name" value="TBP"/>
    <property type="match status" value="2"/>
</dbReference>
<evidence type="ECO:0000256" key="2">
    <source>
        <dbReference type="ARBA" id="ARBA00023125"/>
    </source>
</evidence>
<dbReference type="GO" id="GO:0006352">
    <property type="term" value="P:DNA-templated transcription initiation"/>
    <property type="evidence" value="ECO:0007669"/>
    <property type="project" value="InterPro"/>
</dbReference>
<dbReference type="STRING" id="30019.A0A0M4E2P5"/>
<evidence type="ECO:0000256" key="1">
    <source>
        <dbReference type="ARBA" id="ARBA00005560"/>
    </source>
</evidence>
<dbReference type="SUPFAM" id="SSF55945">
    <property type="entry name" value="TATA-box binding protein-like"/>
    <property type="match status" value="2"/>
</dbReference>
<protein>
    <submittedName>
        <fullName evidence="4">CG9879</fullName>
    </submittedName>
</protein>
<dbReference type="Gene3D" id="3.30.310.10">
    <property type="entry name" value="TATA-Binding Protein"/>
    <property type="match status" value="2"/>
</dbReference>
<dbReference type="PANTHER" id="PTHR10126">
    <property type="entry name" value="TATA-BOX BINDING PROTEIN"/>
    <property type="match status" value="1"/>
</dbReference>
<reference evidence="4 5" key="1">
    <citation type="submission" date="2015-08" db="EMBL/GenBank/DDBJ databases">
        <title>Ancestral chromatin configuration constrains chromatin evolution on differentiating sex chromosomes in Drosophila.</title>
        <authorList>
            <person name="Zhou Q."/>
            <person name="Bachtrog D."/>
        </authorList>
    </citation>
    <scope>NUCLEOTIDE SEQUENCE [LARGE SCALE GENOMIC DNA]</scope>
    <source>
        <tissue evidence="4">Whole larvae</tissue>
    </source>
</reference>
<gene>
    <name evidence="4" type="ORF">Dbus_chr2Lg2013</name>
</gene>
<dbReference type="InterPro" id="IPR000814">
    <property type="entry name" value="TBP"/>
</dbReference>
<accession>A0A0M4E2P5</accession>
<dbReference type="GO" id="GO:0003677">
    <property type="term" value="F:DNA binding"/>
    <property type="evidence" value="ECO:0007669"/>
    <property type="project" value="UniProtKB-KW"/>
</dbReference>
<evidence type="ECO:0000313" key="5">
    <source>
        <dbReference type="Proteomes" id="UP000494163"/>
    </source>
</evidence>
<keyword evidence="2" id="KW-0238">DNA-binding</keyword>
<dbReference type="AlphaFoldDB" id="A0A0M4E2P5"/>
<dbReference type="Proteomes" id="UP000494163">
    <property type="component" value="Chromosome 2L"/>
</dbReference>
<comment type="similarity">
    <text evidence="1">Belongs to the TBP family.</text>
</comment>
<organism evidence="4 5">
    <name type="scientific">Drosophila busckii</name>
    <name type="common">Fruit fly</name>
    <dbReference type="NCBI Taxonomy" id="30019"/>
    <lineage>
        <taxon>Eukaryota</taxon>
        <taxon>Metazoa</taxon>
        <taxon>Ecdysozoa</taxon>
        <taxon>Arthropoda</taxon>
        <taxon>Hexapoda</taxon>
        <taxon>Insecta</taxon>
        <taxon>Pterygota</taxon>
        <taxon>Neoptera</taxon>
        <taxon>Endopterygota</taxon>
        <taxon>Diptera</taxon>
        <taxon>Brachycera</taxon>
        <taxon>Muscomorpha</taxon>
        <taxon>Ephydroidea</taxon>
        <taxon>Drosophilidae</taxon>
        <taxon>Drosophila</taxon>
    </lineage>
</organism>
<evidence type="ECO:0000313" key="4">
    <source>
        <dbReference type="EMBL" id="ALC39928.1"/>
    </source>
</evidence>
<dbReference type="OrthoDB" id="7881727at2759"/>
<proteinExistence type="inferred from homology"/>
<dbReference type="EMBL" id="CP012523">
    <property type="protein sequence ID" value="ALC39928.1"/>
    <property type="molecule type" value="Genomic_DNA"/>
</dbReference>
<keyword evidence="5" id="KW-1185">Reference proteome</keyword>
<keyword evidence="3" id="KW-0804">Transcription</keyword>
<evidence type="ECO:0000256" key="3">
    <source>
        <dbReference type="ARBA" id="ARBA00023163"/>
    </source>
</evidence>
<name>A0A0M4E2P5_DROBS</name>
<dbReference type="OMA" id="PFTCVMD"/>
<dbReference type="InterPro" id="IPR012295">
    <property type="entry name" value="TBP_dom_sf"/>
</dbReference>
<sequence length="315" mass="35663">MNKNQEGQETYFEENVAKVCDEENSSTKFADMELEEQTKPMESIFGSADFDSLQEKLLEMSLTPVESATEAAEEQPIIPDFDIDYDDIYEDAAKLDSIEKQLELIYRPFIVFVTVDCHFSLSELSALLDDSRYEPTHYPAVFLHLREFTAEVKLYACGQIVARALTEQSASDAVLQTIRLLHELDYKLDITDYCKNIVTASFCLPFKIDLEMLGEMHGEMVSANRELRPFATYKIEGSAIRFAIFPNGYVLALHSLHHGETRAAIAGILPILVQFKNGFLTPSEKLGSLCGGDVNFKLLWEYKLNADKFGQLLYS</sequence>